<dbReference type="EMBL" id="BAAAKV010000050">
    <property type="protein sequence ID" value="GAA1186369.1"/>
    <property type="molecule type" value="Genomic_DNA"/>
</dbReference>
<dbReference type="Proteomes" id="UP001501371">
    <property type="component" value="Unassembled WGS sequence"/>
</dbReference>
<dbReference type="SUPFAM" id="SSF55874">
    <property type="entry name" value="ATPase domain of HSP90 chaperone/DNA topoisomerase II/histidine kinase"/>
    <property type="match status" value="1"/>
</dbReference>
<dbReference type="PANTHER" id="PTHR24421:SF63">
    <property type="entry name" value="SENSOR HISTIDINE KINASE DESK"/>
    <property type="match status" value="1"/>
</dbReference>
<evidence type="ECO:0000256" key="1">
    <source>
        <dbReference type="ARBA" id="ARBA00022679"/>
    </source>
</evidence>
<accession>A0ABN1V0U3</accession>
<dbReference type="Pfam" id="PF07730">
    <property type="entry name" value="HisKA_3"/>
    <property type="match status" value="1"/>
</dbReference>
<keyword evidence="2" id="KW-0418">Kinase</keyword>
<dbReference type="Gene3D" id="3.30.565.10">
    <property type="entry name" value="Histidine kinase-like ATPase, C-terminal domain"/>
    <property type="match status" value="1"/>
</dbReference>
<evidence type="ECO:0000256" key="3">
    <source>
        <dbReference type="ARBA" id="ARBA00023012"/>
    </source>
</evidence>
<evidence type="ECO:0000313" key="6">
    <source>
        <dbReference type="EMBL" id="GAA1186369.1"/>
    </source>
</evidence>
<evidence type="ECO:0000256" key="4">
    <source>
        <dbReference type="SAM" id="MobiDB-lite"/>
    </source>
</evidence>
<dbReference type="CDD" id="cd16917">
    <property type="entry name" value="HATPase_UhpB-NarQ-NarX-like"/>
    <property type="match status" value="1"/>
</dbReference>
<proteinExistence type="predicted"/>
<organism evidence="6 7">
    <name type="scientific">Streptomyces hebeiensis</name>
    <dbReference type="NCBI Taxonomy" id="229486"/>
    <lineage>
        <taxon>Bacteria</taxon>
        <taxon>Bacillati</taxon>
        <taxon>Actinomycetota</taxon>
        <taxon>Actinomycetes</taxon>
        <taxon>Kitasatosporales</taxon>
        <taxon>Streptomycetaceae</taxon>
        <taxon>Streptomyces</taxon>
    </lineage>
</organism>
<dbReference type="InterPro" id="IPR050482">
    <property type="entry name" value="Sensor_HK_TwoCompSys"/>
</dbReference>
<dbReference type="InterPro" id="IPR036890">
    <property type="entry name" value="HATPase_C_sf"/>
</dbReference>
<name>A0ABN1V0U3_9ACTN</name>
<feature type="compositionally biased region" description="Basic and acidic residues" evidence="4">
    <location>
        <begin position="379"/>
        <end position="391"/>
    </location>
</feature>
<dbReference type="RefSeq" id="WP_344280913.1">
    <property type="nucleotide sequence ID" value="NZ_BAAAKV010000050.1"/>
</dbReference>
<dbReference type="Gene3D" id="1.20.5.1930">
    <property type="match status" value="1"/>
</dbReference>
<gene>
    <name evidence="6" type="ORF">GCM10009654_49920</name>
</gene>
<sequence length="391" mass="41550">MLVISGLQCGVALSALNQEMGTARGDLRLLLVALGTLVALLLLQSLHSAPAARRIHRPYVICTLTLQTALTYLPPLLVDLEWHGLGGFAAGSVLAVLRDRKGVAGLAMVAVCDWAACRYGGLSYLETTLSVLVTIAVGVGVATLIRTTCRLASVHRAEASAIRKALQEERMRIGRDMHDLLAARLTFAVLRGELASRHIGSEDERARSELRGVLKLTRGALSDLRSLAHSFGDFSLIGELDHARALLGGVGVSVTVHEATRIPPGETETVFAVAVRESVTNILRHSEARACCFLVYRRQNEYVLSVVNDGAELPPGPVEATHGHGLANLASRAASTGGTCTARCTPTGMFELTVVSPQRAPARTALPIPLPGPGTSCKETPRRDDYAPRAG</sequence>
<evidence type="ECO:0000256" key="2">
    <source>
        <dbReference type="ARBA" id="ARBA00022777"/>
    </source>
</evidence>
<dbReference type="PANTHER" id="PTHR24421">
    <property type="entry name" value="NITRATE/NITRITE SENSOR PROTEIN NARX-RELATED"/>
    <property type="match status" value="1"/>
</dbReference>
<comment type="caution">
    <text evidence="6">The sequence shown here is derived from an EMBL/GenBank/DDBJ whole genome shotgun (WGS) entry which is preliminary data.</text>
</comment>
<keyword evidence="7" id="KW-1185">Reference proteome</keyword>
<reference evidence="6 7" key="1">
    <citation type="journal article" date="2019" name="Int. J. Syst. Evol. Microbiol.">
        <title>The Global Catalogue of Microorganisms (GCM) 10K type strain sequencing project: providing services to taxonomists for standard genome sequencing and annotation.</title>
        <authorList>
            <consortium name="The Broad Institute Genomics Platform"/>
            <consortium name="The Broad Institute Genome Sequencing Center for Infectious Disease"/>
            <person name="Wu L."/>
            <person name="Ma J."/>
        </authorList>
    </citation>
    <scope>NUCLEOTIDE SEQUENCE [LARGE SCALE GENOMIC DNA]</scope>
    <source>
        <strain evidence="6 7">JCM 12696</strain>
    </source>
</reference>
<feature type="domain" description="Signal transduction histidine kinase subgroup 3 dimerisation and phosphoacceptor" evidence="5">
    <location>
        <begin position="169"/>
        <end position="230"/>
    </location>
</feature>
<dbReference type="InterPro" id="IPR011712">
    <property type="entry name" value="Sig_transdc_His_kin_sub3_dim/P"/>
</dbReference>
<evidence type="ECO:0000313" key="7">
    <source>
        <dbReference type="Proteomes" id="UP001501371"/>
    </source>
</evidence>
<keyword evidence="1" id="KW-0808">Transferase</keyword>
<feature type="region of interest" description="Disordered" evidence="4">
    <location>
        <begin position="363"/>
        <end position="391"/>
    </location>
</feature>
<evidence type="ECO:0000259" key="5">
    <source>
        <dbReference type="Pfam" id="PF07730"/>
    </source>
</evidence>
<keyword evidence="3" id="KW-0902">Two-component regulatory system</keyword>
<protein>
    <recommendedName>
        <fullName evidence="5">Signal transduction histidine kinase subgroup 3 dimerisation and phosphoacceptor domain-containing protein</fullName>
    </recommendedName>
</protein>